<dbReference type="PANTHER" id="PTHR47212:SF4">
    <property type="entry name" value="ADHESIN-LIKE PROTEIN, PUTATIVE (DUF3741)-RELATED"/>
    <property type="match status" value="1"/>
</dbReference>
<evidence type="ECO:0008006" key="5">
    <source>
        <dbReference type="Google" id="ProtNLM"/>
    </source>
</evidence>
<organism evidence="4">
    <name type="scientific">Davidia involucrata</name>
    <name type="common">Dove tree</name>
    <dbReference type="NCBI Taxonomy" id="16924"/>
    <lineage>
        <taxon>Eukaryota</taxon>
        <taxon>Viridiplantae</taxon>
        <taxon>Streptophyta</taxon>
        <taxon>Embryophyta</taxon>
        <taxon>Tracheophyta</taxon>
        <taxon>Spermatophyta</taxon>
        <taxon>Magnoliopsida</taxon>
        <taxon>eudicotyledons</taxon>
        <taxon>Gunneridae</taxon>
        <taxon>Pentapetalae</taxon>
        <taxon>asterids</taxon>
        <taxon>Cornales</taxon>
        <taxon>Nyssaceae</taxon>
        <taxon>Davidia</taxon>
    </lineage>
</organism>
<feature type="compositionally biased region" description="Basic and acidic residues" evidence="1">
    <location>
        <begin position="397"/>
        <end position="415"/>
    </location>
</feature>
<evidence type="ECO:0000259" key="3">
    <source>
        <dbReference type="Pfam" id="PF14309"/>
    </source>
</evidence>
<feature type="domain" description="DUF4378" evidence="3">
    <location>
        <begin position="770"/>
        <end position="918"/>
    </location>
</feature>
<dbReference type="Pfam" id="PF12552">
    <property type="entry name" value="DUF3741"/>
    <property type="match status" value="1"/>
</dbReference>
<feature type="compositionally biased region" description="Basic residues" evidence="1">
    <location>
        <begin position="125"/>
        <end position="134"/>
    </location>
</feature>
<evidence type="ECO:0000256" key="1">
    <source>
        <dbReference type="SAM" id="MobiDB-lite"/>
    </source>
</evidence>
<feature type="region of interest" description="Disordered" evidence="1">
    <location>
        <begin position="115"/>
        <end position="134"/>
    </location>
</feature>
<dbReference type="PANTHER" id="PTHR47212">
    <property type="entry name" value="ADHESIN-LIKE PROTEIN, PUTATIVE (DUF3741)-RELATED"/>
    <property type="match status" value="1"/>
</dbReference>
<feature type="region of interest" description="Disordered" evidence="1">
    <location>
        <begin position="677"/>
        <end position="710"/>
    </location>
</feature>
<feature type="compositionally biased region" description="Low complexity" evidence="1">
    <location>
        <begin position="355"/>
        <end position="370"/>
    </location>
</feature>
<feature type="region of interest" description="Disordered" evidence="1">
    <location>
        <begin position="396"/>
        <end position="440"/>
    </location>
</feature>
<dbReference type="Pfam" id="PF14309">
    <property type="entry name" value="DUF4378"/>
    <property type="match status" value="1"/>
</dbReference>
<feature type="domain" description="DUF3741" evidence="2">
    <location>
        <begin position="226"/>
        <end position="269"/>
    </location>
</feature>
<feature type="region of interest" description="Disordered" evidence="1">
    <location>
        <begin position="453"/>
        <end position="474"/>
    </location>
</feature>
<proteinExistence type="predicted"/>
<sequence>MAKRSQRRTVRYEKNQAGCIWGLISIFDFRNGRSTRKLLSDRRRGIGQAVGAGYSRSKPNKLTNLDEKSRGIYDAEESKTVEANAAKTSVKELMEEEMFSEQDPKKQVSSAEVEAREFDSERGGHVKKSCKPTKKTSKRSCDIHACDLNAAENMGPQNSYHQISEQKTSNNLDLEVIVEELYHQIHQKSTGCVKHDWHEDLDVQPNQTYSIFEEKLSEAIKVFVNEKSTNGKNLTKDGKIHHSKEFMDALQTLSSNKELFLELLKDPDSLLVKHIQDLEDAQIEKEQNSKSLARSNLLDKELSNSRPSELVHRKQHNFFRRKSKSQERNPLKGNENCQPSNRIVILKPGPSGMRNSQTESNSSSLQSHYSLGNKDQSERIASQFSFTEIKRKLKHAMGKERHRIPSDGITHRFPYERQNSGNGDREVGGENGGWGSPNRNHFYNERFSGLSIGSKREDKIDKPKDAETSMGNGTVEYPEQRVSNIYIEAKKHLSEMLSNGDEIEDSSSWQLPKTLGRILSLPEFNFSPICSPGREEEPSFVTTQMRLSPCNNFHMANENTWQLIQENRISHLGSSSQNLESQSCITDDNPDDKEQAPNSNHDGSNGYNHANADKMSSEADVKIVKTTDTVFSEESKTLEVSAAGSSITRDDENSDTAEVSDEQKSAQCLKLDSFEEDKSLSSPLASPSNSSIAKKVEDLESANERPEWPSPVSVLEPLFSDDDISPASTKSLAVEPPMQPLRIHLEEQVSSAVDQGICARTCMEDEESSFEYVEAVLLGSGLNWDEFLLRWLSSDQLLDPSLFDEVELFSNRTCHDQKLLFDCTNEVLTEVCERYFGYSPWVSFVKQNIRPVPKGKNLIREVWEGVEWCLLLQPPPRTLDQIVRKDMAKTGTWMDLRFDIESIGIEMGEDILEELMEDTILSFVNECPENEFSVLPVELKENENTINL</sequence>
<feature type="compositionally biased region" description="Basic and acidic residues" evidence="1">
    <location>
        <begin position="115"/>
        <end position="124"/>
    </location>
</feature>
<feature type="compositionally biased region" description="Basic and acidic residues" evidence="1">
    <location>
        <begin position="694"/>
        <end position="707"/>
    </location>
</feature>
<accession>A0A5B6ZNC4</accession>
<dbReference type="EMBL" id="GHES01014367">
    <property type="protein sequence ID" value="MPA44926.1"/>
    <property type="molecule type" value="Transcribed_RNA"/>
</dbReference>
<dbReference type="InterPro" id="IPR025486">
    <property type="entry name" value="DUF4378"/>
</dbReference>
<dbReference type="InterPro" id="IPR022212">
    <property type="entry name" value="DUF3741"/>
</dbReference>
<feature type="compositionally biased region" description="Polar residues" evidence="1">
    <location>
        <begin position="573"/>
        <end position="586"/>
    </location>
</feature>
<feature type="compositionally biased region" description="Basic and acidic residues" evidence="1">
    <location>
        <begin position="454"/>
        <end position="467"/>
    </location>
</feature>
<dbReference type="AlphaFoldDB" id="A0A5B6ZNC4"/>
<reference evidence="4" key="1">
    <citation type="submission" date="2019-08" db="EMBL/GenBank/DDBJ databases">
        <title>Reference gene set and small RNA set construction with multiple tissues from Davidia involucrata Baill.</title>
        <authorList>
            <person name="Yang H."/>
            <person name="Zhou C."/>
            <person name="Li G."/>
            <person name="Wang J."/>
            <person name="Gao P."/>
            <person name="Wang M."/>
            <person name="Wang R."/>
            <person name="Zhao Y."/>
        </authorList>
    </citation>
    <scope>NUCLEOTIDE SEQUENCE</scope>
    <source>
        <tissue evidence="4">Mixed with DoveR01_LX</tissue>
    </source>
</reference>
<feature type="region of interest" description="Disordered" evidence="1">
    <location>
        <begin position="637"/>
        <end position="665"/>
    </location>
</feature>
<feature type="region of interest" description="Disordered" evidence="1">
    <location>
        <begin position="573"/>
        <end position="614"/>
    </location>
</feature>
<gene>
    <name evidence="4" type="ORF">Din_014367</name>
</gene>
<feature type="region of interest" description="Disordered" evidence="1">
    <location>
        <begin position="294"/>
        <end position="376"/>
    </location>
</feature>
<evidence type="ECO:0000259" key="2">
    <source>
        <dbReference type="Pfam" id="PF12552"/>
    </source>
</evidence>
<feature type="compositionally biased region" description="Polar residues" evidence="1">
    <location>
        <begin position="596"/>
        <end position="608"/>
    </location>
</feature>
<feature type="compositionally biased region" description="Low complexity" evidence="1">
    <location>
        <begin position="680"/>
        <end position="691"/>
    </location>
</feature>
<name>A0A5B6ZNC4_DAVIN</name>
<feature type="compositionally biased region" description="Basic residues" evidence="1">
    <location>
        <begin position="313"/>
        <end position="323"/>
    </location>
</feature>
<protein>
    <recommendedName>
        <fullName evidence="5">DUF4378 domain-containing protein</fullName>
    </recommendedName>
</protein>
<evidence type="ECO:0000313" key="4">
    <source>
        <dbReference type="EMBL" id="MPA44926.1"/>
    </source>
</evidence>